<comment type="caution">
    <text evidence="2">The sequence shown here is derived from an EMBL/GenBank/DDBJ whole genome shotgun (WGS) entry which is preliminary data.</text>
</comment>
<organism evidence="2 3">
    <name type="scientific">Colocasia esculenta</name>
    <name type="common">Wild taro</name>
    <name type="synonym">Arum esculentum</name>
    <dbReference type="NCBI Taxonomy" id="4460"/>
    <lineage>
        <taxon>Eukaryota</taxon>
        <taxon>Viridiplantae</taxon>
        <taxon>Streptophyta</taxon>
        <taxon>Embryophyta</taxon>
        <taxon>Tracheophyta</taxon>
        <taxon>Spermatophyta</taxon>
        <taxon>Magnoliopsida</taxon>
        <taxon>Liliopsida</taxon>
        <taxon>Araceae</taxon>
        <taxon>Aroideae</taxon>
        <taxon>Colocasieae</taxon>
        <taxon>Colocasia</taxon>
    </lineage>
</organism>
<keyword evidence="3" id="KW-1185">Reference proteome</keyword>
<evidence type="ECO:0000313" key="3">
    <source>
        <dbReference type="Proteomes" id="UP000652761"/>
    </source>
</evidence>
<protein>
    <submittedName>
        <fullName evidence="2">Uncharacterized protein</fullName>
    </submittedName>
</protein>
<evidence type="ECO:0000313" key="2">
    <source>
        <dbReference type="EMBL" id="MQL90016.1"/>
    </source>
</evidence>
<feature type="region of interest" description="Disordered" evidence="1">
    <location>
        <begin position="23"/>
        <end position="61"/>
    </location>
</feature>
<dbReference type="AlphaFoldDB" id="A0A843V470"/>
<dbReference type="EMBL" id="NMUH01001200">
    <property type="protein sequence ID" value="MQL90016.1"/>
    <property type="molecule type" value="Genomic_DNA"/>
</dbReference>
<sequence length="212" mass="22625">DDICSGASSSVYRRRLYRQFPASKATPTSFKESDGYAGMQSPARGAGGHKDDLSETEVAGSRWGKASEQLREIYRRIPCSDLLLYSSALGGPNGPPLKEGERSVAGADEGLQDQKGLQGVSVEKLREPSVPKSGRTVKRWQERKGRVGRVPKARVVHLRRLLGSCAAIAPDHGETHYAVPLTAMVSEEPLSIVGHGGVEQGLVACSVGLFGA</sequence>
<dbReference type="Proteomes" id="UP000652761">
    <property type="component" value="Unassembled WGS sequence"/>
</dbReference>
<feature type="non-terminal residue" evidence="2">
    <location>
        <position position="1"/>
    </location>
</feature>
<name>A0A843V470_COLES</name>
<evidence type="ECO:0000256" key="1">
    <source>
        <dbReference type="SAM" id="MobiDB-lite"/>
    </source>
</evidence>
<reference evidence="2" key="1">
    <citation type="submission" date="2017-07" db="EMBL/GenBank/DDBJ databases">
        <title>Taro Niue Genome Assembly and Annotation.</title>
        <authorList>
            <person name="Atibalentja N."/>
            <person name="Keating K."/>
            <person name="Fields C.J."/>
        </authorList>
    </citation>
    <scope>NUCLEOTIDE SEQUENCE</scope>
    <source>
        <strain evidence="2">Niue_2</strain>
        <tissue evidence="2">Leaf</tissue>
    </source>
</reference>
<proteinExistence type="predicted"/>
<gene>
    <name evidence="2" type="ORF">Taro_022599</name>
</gene>
<accession>A0A843V470</accession>